<dbReference type="Proteomes" id="UP001321473">
    <property type="component" value="Unassembled WGS sequence"/>
</dbReference>
<protein>
    <submittedName>
        <fullName evidence="1">Uncharacterized protein</fullName>
    </submittedName>
</protein>
<evidence type="ECO:0000313" key="2">
    <source>
        <dbReference type="Proteomes" id="UP001321473"/>
    </source>
</evidence>
<gene>
    <name evidence="1" type="ORF">V5799_024678</name>
</gene>
<reference evidence="1 2" key="1">
    <citation type="journal article" date="2023" name="Arcadia Sci">
        <title>De novo assembly of a long-read Amblyomma americanum tick genome.</title>
        <authorList>
            <person name="Chou S."/>
            <person name="Poskanzer K.E."/>
            <person name="Rollins M."/>
            <person name="Thuy-Boun P.S."/>
        </authorList>
    </citation>
    <scope>NUCLEOTIDE SEQUENCE [LARGE SCALE GENOMIC DNA]</scope>
    <source>
        <strain evidence="1">F_SG_1</strain>
        <tissue evidence="1">Salivary glands</tissue>
    </source>
</reference>
<dbReference type="AlphaFoldDB" id="A0AAQ4EBW1"/>
<organism evidence="1 2">
    <name type="scientific">Amblyomma americanum</name>
    <name type="common">Lone star tick</name>
    <dbReference type="NCBI Taxonomy" id="6943"/>
    <lineage>
        <taxon>Eukaryota</taxon>
        <taxon>Metazoa</taxon>
        <taxon>Ecdysozoa</taxon>
        <taxon>Arthropoda</taxon>
        <taxon>Chelicerata</taxon>
        <taxon>Arachnida</taxon>
        <taxon>Acari</taxon>
        <taxon>Parasitiformes</taxon>
        <taxon>Ixodida</taxon>
        <taxon>Ixodoidea</taxon>
        <taxon>Ixodidae</taxon>
        <taxon>Amblyomminae</taxon>
        <taxon>Amblyomma</taxon>
    </lineage>
</organism>
<proteinExistence type="predicted"/>
<dbReference type="EMBL" id="JARKHS020018863">
    <property type="protein sequence ID" value="KAK8772078.1"/>
    <property type="molecule type" value="Genomic_DNA"/>
</dbReference>
<keyword evidence="2" id="KW-1185">Reference proteome</keyword>
<sequence length="53" mass="5944">MTVRTAHGRRLEEGVLRFAKRHQGHVNKQPILVVFSDDGRPSRETLYPTAASG</sequence>
<evidence type="ECO:0000313" key="1">
    <source>
        <dbReference type="EMBL" id="KAK8772078.1"/>
    </source>
</evidence>
<name>A0AAQ4EBW1_AMBAM</name>
<feature type="non-terminal residue" evidence="1">
    <location>
        <position position="53"/>
    </location>
</feature>
<comment type="caution">
    <text evidence="1">The sequence shown here is derived from an EMBL/GenBank/DDBJ whole genome shotgun (WGS) entry which is preliminary data.</text>
</comment>
<accession>A0AAQ4EBW1</accession>